<comment type="caution">
    <text evidence="1">The sequence shown here is derived from an EMBL/GenBank/DDBJ whole genome shotgun (WGS) entry which is preliminary data.</text>
</comment>
<dbReference type="EMBL" id="JBHLTG010000004">
    <property type="protein sequence ID" value="MFC0679604.1"/>
    <property type="molecule type" value="Genomic_DNA"/>
</dbReference>
<dbReference type="Gene3D" id="2.30.40.10">
    <property type="entry name" value="Urease, subunit C, domain 1"/>
    <property type="match status" value="1"/>
</dbReference>
<protein>
    <recommendedName>
        <fullName evidence="3">Amidohydrolase-related domain-containing protein</fullName>
    </recommendedName>
</protein>
<evidence type="ECO:0008006" key="3">
    <source>
        <dbReference type="Google" id="ProtNLM"/>
    </source>
</evidence>
<proteinExistence type="predicted"/>
<name>A0ABV6RRI9_9GAMM</name>
<dbReference type="SUPFAM" id="SSF51338">
    <property type="entry name" value="Composite domain of metallo-dependent hydrolases"/>
    <property type="match status" value="1"/>
</dbReference>
<dbReference type="InterPro" id="IPR011059">
    <property type="entry name" value="Metal-dep_hydrolase_composite"/>
</dbReference>
<evidence type="ECO:0000313" key="2">
    <source>
        <dbReference type="Proteomes" id="UP001589896"/>
    </source>
</evidence>
<accession>A0ABV6RRI9</accession>
<keyword evidence="2" id="KW-1185">Reference proteome</keyword>
<dbReference type="Proteomes" id="UP001589896">
    <property type="component" value="Unassembled WGS sequence"/>
</dbReference>
<reference evidence="1 2" key="1">
    <citation type="submission" date="2024-09" db="EMBL/GenBank/DDBJ databases">
        <authorList>
            <person name="Sun Q."/>
            <person name="Mori K."/>
        </authorList>
    </citation>
    <scope>NUCLEOTIDE SEQUENCE [LARGE SCALE GENOMIC DNA]</scope>
    <source>
        <strain evidence="1 2">KCTC 23076</strain>
    </source>
</reference>
<sequence>MVTGARADLVLLDANPFEQISATRAIHAVFKGCIYFNRGELRRLRSFAKTQANSHALNAQLWWAWVGG</sequence>
<gene>
    <name evidence="1" type="ORF">ACFFGH_17340</name>
</gene>
<dbReference type="RefSeq" id="WP_386670540.1">
    <property type="nucleotide sequence ID" value="NZ_JBHLTG010000004.1"/>
</dbReference>
<organism evidence="1 2">
    <name type="scientific">Lysobacter korlensis</name>
    <dbReference type="NCBI Taxonomy" id="553636"/>
    <lineage>
        <taxon>Bacteria</taxon>
        <taxon>Pseudomonadati</taxon>
        <taxon>Pseudomonadota</taxon>
        <taxon>Gammaproteobacteria</taxon>
        <taxon>Lysobacterales</taxon>
        <taxon>Lysobacteraceae</taxon>
        <taxon>Lysobacter</taxon>
    </lineage>
</organism>
<evidence type="ECO:0000313" key="1">
    <source>
        <dbReference type="EMBL" id="MFC0679604.1"/>
    </source>
</evidence>